<evidence type="ECO:0000313" key="2">
    <source>
        <dbReference type="EMBL" id="AZA13216.1"/>
    </source>
</evidence>
<sequence length="146" mass="15833">MTDRAEQSSDNRLHRLVRKPASRGEIVLALLWLCAAAAISGLMEIVYLTWRLPLPGGHSIAFPLSIVFAAILNYVLCSTARLWSRSFLVTAAPLVVWLLVVVSLVINPAFGGRFIVAPDLRSVLLVMAGIVGGMLVVRNPAPRYGV</sequence>
<name>A0A3G6J5H3_9CORY</name>
<keyword evidence="3" id="KW-1185">Reference proteome</keyword>
<keyword evidence="1" id="KW-0472">Membrane</keyword>
<dbReference type="Proteomes" id="UP000269019">
    <property type="component" value="Chromosome"/>
</dbReference>
<reference evidence="2 3" key="1">
    <citation type="submission" date="2018-11" db="EMBL/GenBank/DDBJ databases">
        <authorList>
            <person name="Kleinhagauer T."/>
            <person name="Glaeser S.P."/>
            <person name="Spergser J."/>
            <person name="Ruckert C."/>
            <person name="Kaempfer P."/>
            <person name="Busse H.-J."/>
        </authorList>
    </citation>
    <scope>NUCLEOTIDE SEQUENCE [LARGE SCALE GENOMIC DNA]</scope>
    <source>
        <strain evidence="2 3">200CH</strain>
    </source>
</reference>
<accession>A0A3G6J5H3</accession>
<feature type="transmembrane region" description="Helical" evidence="1">
    <location>
        <begin position="122"/>
        <end position="141"/>
    </location>
</feature>
<proteinExistence type="predicted"/>
<keyword evidence="1" id="KW-1133">Transmembrane helix</keyword>
<dbReference type="OrthoDB" id="4410789at2"/>
<dbReference type="KEGG" id="ccho:CCHOA_04035"/>
<evidence type="ECO:0000256" key="1">
    <source>
        <dbReference type="SAM" id="Phobius"/>
    </source>
</evidence>
<feature type="transmembrane region" description="Helical" evidence="1">
    <location>
        <begin position="88"/>
        <end position="110"/>
    </location>
</feature>
<dbReference type="RefSeq" id="WP_123927008.1">
    <property type="nucleotide sequence ID" value="NZ_CP033896.1"/>
</dbReference>
<dbReference type="AlphaFoldDB" id="A0A3G6J5H3"/>
<gene>
    <name evidence="2" type="ORF">CCHOA_04035</name>
</gene>
<keyword evidence="1" id="KW-0812">Transmembrane</keyword>
<dbReference type="EMBL" id="CP033896">
    <property type="protein sequence ID" value="AZA13216.1"/>
    <property type="molecule type" value="Genomic_DNA"/>
</dbReference>
<organism evidence="2 3">
    <name type="scientific">Corynebacterium choanae</name>
    <dbReference type="NCBI Taxonomy" id="1862358"/>
    <lineage>
        <taxon>Bacteria</taxon>
        <taxon>Bacillati</taxon>
        <taxon>Actinomycetota</taxon>
        <taxon>Actinomycetes</taxon>
        <taxon>Mycobacteriales</taxon>
        <taxon>Corynebacteriaceae</taxon>
        <taxon>Corynebacterium</taxon>
    </lineage>
</organism>
<evidence type="ECO:0000313" key="3">
    <source>
        <dbReference type="Proteomes" id="UP000269019"/>
    </source>
</evidence>
<feature type="transmembrane region" description="Helical" evidence="1">
    <location>
        <begin position="56"/>
        <end position="76"/>
    </location>
</feature>
<protein>
    <submittedName>
        <fullName evidence="2">Uncharacterized protein</fullName>
    </submittedName>
</protein>
<feature type="transmembrane region" description="Helical" evidence="1">
    <location>
        <begin position="26"/>
        <end position="50"/>
    </location>
</feature>